<accession>A0A9Y1BQC2</accession>
<reference evidence="2" key="1">
    <citation type="journal article" date="2022" name="Nat. Microbiol.">
        <title>Unique mobile elements and scalable gene flow at the prokaryote-eukaryote boundary revealed by circularized Asgard archaea genomes.</title>
        <authorList>
            <person name="Wu F."/>
            <person name="Speth D.R."/>
            <person name="Philosof A."/>
            <person name="Cremiere A."/>
            <person name="Narayanan A."/>
            <person name="Barco R.A."/>
            <person name="Connon S.A."/>
            <person name="Amend J.P."/>
            <person name="Antoshechkin I.A."/>
            <person name="Orphan V.J."/>
        </authorList>
    </citation>
    <scope>NUCLEOTIDE SEQUENCE</scope>
    <source>
        <strain evidence="2">PR6</strain>
    </source>
</reference>
<dbReference type="AlphaFoldDB" id="A0A9Y1BQC2"/>
<dbReference type="EMBL" id="CP084167">
    <property type="protein sequence ID" value="UJG42394.1"/>
    <property type="molecule type" value="Genomic_DNA"/>
</dbReference>
<feature type="compositionally biased region" description="Basic and acidic residues" evidence="1">
    <location>
        <begin position="118"/>
        <end position="128"/>
    </location>
</feature>
<gene>
    <name evidence="2" type="ORF">K9W46_08260</name>
</gene>
<organism evidence="2">
    <name type="scientific">Candidatus Heimdallarchaeum endolithica</name>
    <dbReference type="NCBI Taxonomy" id="2876572"/>
    <lineage>
        <taxon>Archaea</taxon>
        <taxon>Promethearchaeati</taxon>
        <taxon>Candidatus Heimdallarchaeota</taxon>
        <taxon>Candidatus Heimdallarchaeia (ex Rinke et al. 2021) (nom. nud.)</taxon>
        <taxon>Candidatus Heimdallarchaeales</taxon>
        <taxon>Candidatus Heimdallarchaeaceae</taxon>
        <taxon>Candidatus Heimdallarchaeum</taxon>
    </lineage>
</organism>
<protein>
    <submittedName>
        <fullName evidence="2">Uncharacterized protein</fullName>
    </submittedName>
</protein>
<evidence type="ECO:0000313" key="2">
    <source>
        <dbReference type="EMBL" id="UJG42394.1"/>
    </source>
</evidence>
<feature type="region of interest" description="Disordered" evidence="1">
    <location>
        <begin position="118"/>
        <end position="143"/>
    </location>
</feature>
<sequence>MSDVENKLVELVNSINTLAESVNAIQSTISHFSEQLSNFEKQIGGFNLNELSVKVDNLKAKIDSFYLVSDKLANISLENLQYLTDIPSIRNVLGLLETKIEELTVNLDKKLVEVSKQEVPQKVERKPIPSEPAPATTLSSSEVLSSNFEISEPAPQKETSIEYTSPGITEEPDISTASADAQVAMDAIKNKFKHISQMISPQSISSSVLKFLEELRDEVETSVGMSPMLYEINSWLKKIDKLKVDAPLHPDLHKELAEKLVDWQERVLSAIKRKYE</sequence>
<proteinExistence type="predicted"/>
<evidence type="ECO:0000256" key="1">
    <source>
        <dbReference type="SAM" id="MobiDB-lite"/>
    </source>
</evidence>
<dbReference type="Proteomes" id="UP001200513">
    <property type="component" value="Chromosome"/>
</dbReference>
<name>A0A9Y1BQC2_9ARCH</name>